<accession>A0A2P2PZL9</accession>
<name>A0A2P2PZL9_RHIMU</name>
<protein>
    <submittedName>
        <fullName evidence="1">Uncharacterized protein</fullName>
    </submittedName>
</protein>
<reference evidence="1" key="1">
    <citation type="submission" date="2018-02" db="EMBL/GenBank/DDBJ databases">
        <title>Rhizophora mucronata_Transcriptome.</title>
        <authorList>
            <person name="Meera S.P."/>
            <person name="Sreeshan A."/>
            <person name="Augustine A."/>
        </authorList>
    </citation>
    <scope>NUCLEOTIDE SEQUENCE</scope>
    <source>
        <tissue evidence="1">Leaf</tissue>
    </source>
</reference>
<evidence type="ECO:0000313" key="1">
    <source>
        <dbReference type="EMBL" id="MBX60171.1"/>
    </source>
</evidence>
<proteinExistence type="predicted"/>
<organism evidence="1">
    <name type="scientific">Rhizophora mucronata</name>
    <name type="common">Asiatic mangrove</name>
    <dbReference type="NCBI Taxonomy" id="61149"/>
    <lineage>
        <taxon>Eukaryota</taxon>
        <taxon>Viridiplantae</taxon>
        <taxon>Streptophyta</taxon>
        <taxon>Embryophyta</taxon>
        <taxon>Tracheophyta</taxon>
        <taxon>Spermatophyta</taxon>
        <taxon>Magnoliopsida</taxon>
        <taxon>eudicotyledons</taxon>
        <taxon>Gunneridae</taxon>
        <taxon>Pentapetalae</taxon>
        <taxon>rosids</taxon>
        <taxon>fabids</taxon>
        <taxon>Malpighiales</taxon>
        <taxon>Rhizophoraceae</taxon>
        <taxon>Rhizophora</taxon>
    </lineage>
</organism>
<sequence>MTSFLPHFLSFQVRTKHDY</sequence>
<dbReference type="EMBL" id="GGEC01079687">
    <property type="protein sequence ID" value="MBX60171.1"/>
    <property type="molecule type" value="Transcribed_RNA"/>
</dbReference>
<dbReference type="AlphaFoldDB" id="A0A2P2PZL9"/>